<dbReference type="Proteomes" id="UP000505377">
    <property type="component" value="Chromosome"/>
</dbReference>
<reference evidence="3 4" key="1">
    <citation type="submission" date="2020-05" db="EMBL/GenBank/DDBJ databases">
        <authorList>
            <person name="Mo P."/>
        </authorList>
    </citation>
    <scope>NUCLEOTIDE SEQUENCE [LARGE SCALE GENOMIC DNA]</scope>
    <source>
        <strain evidence="3 4">Gen01</strain>
    </source>
</reference>
<dbReference type="SUPFAM" id="SSF51735">
    <property type="entry name" value="NAD(P)-binding Rossmann-fold domains"/>
    <property type="match status" value="1"/>
</dbReference>
<dbReference type="CDD" id="cd05289">
    <property type="entry name" value="MDR_like_2"/>
    <property type="match status" value="1"/>
</dbReference>
<dbReference type="InterPro" id="IPR036291">
    <property type="entry name" value="NAD(P)-bd_dom_sf"/>
</dbReference>
<dbReference type="PANTHER" id="PTHR11695">
    <property type="entry name" value="ALCOHOL DEHYDROGENASE RELATED"/>
    <property type="match status" value="1"/>
</dbReference>
<dbReference type="SUPFAM" id="SSF50129">
    <property type="entry name" value="GroES-like"/>
    <property type="match status" value="1"/>
</dbReference>
<dbReference type="InterPro" id="IPR020843">
    <property type="entry name" value="ER"/>
</dbReference>
<dbReference type="EMBL" id="CP053564">
    <property type="protein sequence ID" value="QJY49344.1"/>
    <property type="molecule type" value="Genomic_DNA"/>
</dbReference>
<dbReference type="RefSeq" id="WP_172164867.1">
    <property type="nucleotide sequence ID" value="NZ_CP053564.1"/>
</dbReference>
<dbReference type="SMART" id="SM00829">
    <property type="entry name" value="PKS_ER"/>
    <property type="match status" value="1"/>
</dbReference>
<dbReference type="Gene3D" id="3.40.50.720">
    <property type="entry name" value="NAD(P)-binding Rossmann-like Domain"/>
    <property type="match status" value="1"/>
</dbReference>
<dbReference type="InterPro" id="IPR011032">
    <property type="entry name" value="GroES-like_sf"/>
</dbReference>
<dbReference type="PROSITE" id="PS01162">
    <property type="entry name" value="QOR_ZETA_CRYSTAL"/>
    <property type="match status" value="1"/>
</dbReference>
<dbReference type="GO" id="GO:0016491">
    <property type="term" value="F:oxidoreductase activity"/>
    <property type="evidence" value="ECO:0007669"/>
    <property type="project" value="UniProtKB-KW"/>
</dbReference>
<dbReference type="InterPro" id="IPR002364">
    <property type="entry name" value="Quin_OxRdtase/zeta-crystal_CS"/>
</dbReference>
<dbReference type="PANTHER" id="PTHR11695:SF294">
    <property type="entry name" value="RETICULON-4-INTERACTING PROTEIN 1, MITOCHONDRIAL"/>
    <property type="match status" value="1"/>
</dbReference>
<feature type="domain" description="Enoyl reductase (ER)" evidence="2">
    <location>
        <begin position="10"/>
        <end position="329"/>
    </location>
</feature>
<evidence type="ECO:0000313" key="4">
    <source>
        <dbReference type="Proteomes" id="UP000505377"/>
    </source>
</evidence>
<sequence length="349" mass="37203">MRAFIVDAYGKDARLRAGDRPEPAVGDRDVLVRVEAAGVNPLDAKILAGEFRRILPYRTPFVLGNDVAGVVERVGPAVRRFRPGDRVYARPDEGRIGTFAELVAVDEADLARTPAGLTAEEAASLPLVALTAWQALVERADVRPGQKVLVHAGSGGLGSVAIQLAKHLGAHVATTASTANVDRVRDLGADQVIDYRTTDFETALSGFDVVLDSLGPDNLAKSLRVLRPGGLAISVAGPPDPAFARRLGKPLLRPVMAVLSWKVRRAARRLGVRYSFLFMRADGAQLQEITSLVEAGVLRPVVDRVFGFDDTPAALDLVGSGRARGKVVVSMAPVTRTPTSQTPTRGEQS</sequence>
<dbReference type="Pfam" id="PF13602">
    <property type="entry name" value="ADH_zinc_N_2"/>
    <property type="match status" value="1"/>
</dbReference>
<dbReference type="Gene3D" id="3.90.180.10">
    <property type="entry name" value="Medium-chain alcohol dehydrogenases, catalytic domain"/>
    <property type="match status" value="1"/>
</dbReference>
<evidence type="ECO:0000259" key="2">
    <source>
        <dbReference type="SMART" id="SM00829"/>
    </source>
</evidence>
<dbReference type="KEGG" id="pbro:HOP40_29300"/>
<name>A0A6M6JMN7_9PSEU</name>
<dbReference type="Pfam" id="PF08240">
    <property type="entry name" value="ADH_N"/>
    <property type="match status" value="1"/>
</dbReference>
<dbReference type="AlphaFoldDB" id="A0A6M6JMN7"/>
<keyword evidence="1" id="KW-0560">Oxidoreductase</keyword>
<organism evidence="3 4">
    <name type="scientific">Pseudonocardia broussonetiae</name>
    <dbReference type="NCBI Taxonomy" id="2736640"/>
    <lineage>
        <taxon>Bacteria</taxon>
        <taxon>Bacillati</taxon>
        <taxon>Actinomycetota</taxon>
        <taxon>Actinomycetes</taxon>
        <taxon>Pseudonocardiales</taxon>
        <taxon>Pseudonocardiaceae</taxon>
        <taxon>Pseudonocardia</taxon>
    </lineage>
</organism>
<dbReference type="InterPro" id="IPR013154">
    <property type="entry name" value="ADH-like_N"/>
</dbReference>
<dbReference type="InterPro" id="IPR050700">
    <property type="entry name" value="YIM1/Zinc_Alcohol_DH_Fams"/>
</dbReference>
<proteinExistence type="predicted"/>
<evidence type="ECO:0000256" key="1">
    <source>
        <dbReference type="ARBA" id="ARBA00023002"/>
    </source>
</evidence>
<dbReference type="GO" id="GO:0008270">
    <property type="term" value="F:zinc ion binding"/>
    <property type="evidence" value="ECO:0007669"/>
    <property type="project" value="InterPro"/>
</dbReference>
<accession>A0A6M6JMN7</accession>
<keyword evidence="4" id="KW-1185">Reference proteome</keyword>
<evidence type="ECO:0000313" key="3">
    <source>
        <dbReference type="EMBL" id="QJY49344.1"/>
    </source>
</evidence>
<protein>
    <submittedName>
        <fullName evidence="3">NADP-dependent oxidoreductase</fullName>
    </submittedName>
</protein>
<gene>
    <name evidence="3" type="ORF">HOP40_29300</name>
</gene>